<protein>
    <submittedName>
        <fullName evidence="2">Uncharacterized protein</fullName>
    </submittedName>
</protein>
<proteinExistence type="predicted"/>
<dbReference type="Proteomes" id="UP000663946">
    <property type="component" value="Plasmid pTiQ15_94"/>
</dbReference>
<geneLocation type="plasmid" evidence="2 3">
    <name>pTiQ15_94</name>
</geneLocation>
<gene>
    <name evidence="2" type="ORF">G6M86_27885</name>
</gene>
<evidence type="ECO:0000313" key="2">
    <source>
        <dbReference type="EMBL" id="QTG17118.1"/>
    </source>
</evidence>
<reference evidence="2" key="1">
    <citation type="submission" date="2020-02" db="EMBL/GenBank/DDBJ databases">
        <title>Unexpected conservation and global transmission of agrobacterial virulence plasmids.</title>
        <authorList>
            <person name="Weisberg A.J."/>
            <person name="Davis E.W. II"/>
            <person name="Tabima J.R."/>
            <person name="Belcher M.S."/>
            <person name="Miller M."/>
            <person name="Kuo C.-H."/>
            <person name="Loper J.E."/>
            <person name="Grunwald N.J."/>
            <person name="Putnam M.L."/>
            <person name="Chang J.H."/>
        </authorList>
    </citation>
    <scope>NUCLEOTIDE SEQUENCE</scope>
    <source>
        <strain evidence="2">Q15/94</strain>
        <plasmid evidence="2">pTiQ15_94</plasmid>
    </source>
</reference>
<organism evidence="2 3">
    <name type="scientific">Agrobacterium tumefaciens</name>
    <dbReference type="NCBI Taxonomy" id="358"/>
    <lineage>
        <taxon>Bacteria</taxon>
        <taxon>Pseudomonadati</taxon>
        <taxon>Pseudomonadota</taxon>
        <taxon>Alphaproteobacteria</taxon>
        <taxon>Hyphomicrobiales</taxon>
        <taxon>Rhizobiaceae</taxon>
        <taxon>Rhizobium/Agrobacterium group</taxon>
        <taxon>Agrobacterium</taxon>
        <taxon>Agrobacterium tumefaciens complex</taxon>
    </lineage>
</organism>
<evidence type="ECO:0000256" key="1">
    <source>
        <dbReference type="SAM" id="MobiDB-lite"/>
    </source>
</evidence>
<dbReference type="AlphaFoldDB" id="A0AAJ4N973"/>
<feature type="region of interest" description="Disordered" evidence="1">
    <location>
        <begin position="66"/>
        <end position="105"/>
    </location>
</feature>
<accession>A0AAJ4N973</accession>
<sequence length="129" mass="14168">MRPARNIFMHDLQIVFVIEFVARENAELVAGPEKCDRDHEGTGKLEGVVLGEGKIGLWSGPIPLDGSVSVRPRSRSPRRASPKRPQLASGPPRGLIVEDPGTDQEAITRERDWIASRGDRPHCADLSNP</sequence>
<evidence type="ECO:0000313" key="3">
    <source>
        <dbReference type="Proteomes" id="UP000663946"/>
    </source>
</evidence>
<feature type="compositionally biased region" description="Basic residues" evidence="1">
    <location>
        <begin position="72"/>
        <end position="82"/>
    </location>
</feature>
<dbReference type="EMBL" id="CP049220">
    <property type="protein sequence ID" value="QTG17118.1"/>
    <property type="molecule type" value="Genomic_DNA"/>
</dbReference>
<keyword evidence="2" id="KW-0614">Plasmid</keyword>
<name>A0AAJ4N973_AGRTU</name>